<dbReference type="Pfam" id="PF01979">
    <property type="entry name" value="Amidohydro_1"/>
    <property type="match status" value="1"/>
</dbReference>
<dbReference type="InterPro" id="IPR006680">
    <property type="entry name" value="Amidohydro-rel"/>
</dbReference>
<evidence type="ECO:0000313" key="14">
    <source>
        <dbReference type="Proteomes" id="UP000054544"/>
    </source>
</evidence>
<keyword evidence="6" id="KW-0378">Hydrolase</keyword>
<evidence type="ECO:0000256" key="3">
    <source>
        <dbReference type="ARBA" id="ARBA00006745"/>
    </source>
</evidence>
<dbReference type="Gene3D" id="3.20.20.140">
    <property type="entry name" value="Metal-dependent hydrolases"/>
    <property type="match status" value="1"/>
</dbReference>
<dbReference type="STRING" id="1291518.A0A0D9NMD8"/>
<sequence length="481" mass="53757">MNAPESPQKSIMLGDFVHSRTKNKLEFMYNSGIAVNNENGKIVDIENSSTSMDIAKQKLLQRLHWSEDEVEIYKCEPGQFFFPGFIDTHVHASQYPIVGLFDERSLISWLNGRVFPTEWRYEDAEVARQVYRACVKRTLSHGTTTAAYYTTIHVPATKALADICLELRQRAFIGRMCMDNNNFCPPYLCDKSSQELINKTTEVIEYINSKDPDHEIISPALAPRFALACTPSAMSELSGMYKAQHLLVPTHLAENRAEVKLVAETFPEAGSYTKVYDNYGLLTPRTVLGHSVHITEGEASLIKKRQSKVAHCPCSNSALASGMAQVRWMWDRGIDVGLGTDMSGGYSPSMLEAARQAVLVSRQLAAQLSDEAERQKVNLSVPQVLYLATRGGAKVVGLDEKIGGFERDKDWDAQLIGLNVVASSGKTEHENAVEQGDTGNVDLFPWDMSKWDDMIAKWVYNGDDRNAKKVWVKGQLVHSRL</sequence>
<name>A0A0D9NMD8_METAN</name>
<evidence type="ECO:0000256" key="1">
    <source>
        <dbReference type="ARBA" id="ARBA00001947"/>
    </source>
</evidence>
<accession>A0A0D9NMD8</accession>
<dbReference type="GO" id="GO:0008270">
    <property type="term" value="F:zinc ion binding"/>
    <property type="evidence" value="ECO:0007669"/>
    <property type="project" value="TreeGrafter"/>
</dbReference>
<keyword evidence="14" id="KW-1185">Reference proteome</keyword>
<evidence type="ECO:0000256" key="8">
    <source>
        <dbReference type="ARBA" id="ARBA00051148"/>
    </source>
</evidence>
<dbReference type="InterPro" id="IPR032466">
    <property type="entry name" value="Metal_Hydrolase"/>
</dbReference>
<dbReference type="PANTHER" id="PTHR11271">
    <property type="entry name" value="GUANINE DEAMINASE"/>
    <property type="match status" value="1"/>
</dbReference>
<comment type="function">
    <text evidence="9">Catalyzes the hydrolytic deamination of guanine, producing xanthine and ammonia.</text>
</comment>
<dbReference type="SUPFAM" id="SSF51556">
    <property type="entry name" value="Metallo-dependent hydrolases"/>
    <property type="match status" value="1"/>
</dbReference>
<evidence type="ECO:0000256" key="7">
    <source>
        <dbReference type="ARBA" id="ARBA00022833"/>
    </source>
</evidence>
<dbReference type="InterPro" id="IPR011059">
    <property type="entry name" value="Metal-dep_hydrolase_composite"/>
</dbReference>
<dbReference type="AlphaFoldDB" id="A0A0D9NMD8"/>
<protein>
    <recommendedName>
        <fullName evidence="10">Probable guanine deaminase</fullName>
        <ecNumber evidence="4">3.5.4.3</ecNumber>
    </recommendedName>
    <alternativeName>
        <fullName evidence="11">Guanine aminohydrolase</fullName>
    </alternativeName>
</protein>
<dbReference type="GO" id="GO:0008892">
    <property type="term" value="F:guanine deaminase activity"/>
    <property type="evidence" value="ECO:0007669"/>
    <property type="project" value="UniProtKB-EC"/>
</dbReference>
<keyword evidence="5" id="KW-0479">Metal-binding</keyword>
<keyword evidence="7" id="KW-0862">Zinc</keyword>
<dbReference type="GO" id="GO:0046098">
    <property type="term" value="P:guanine metabolic process"/>
    <property type="evidence" value="ECO:0007669"/>
    <property type="project" value="TreeGrafter"/>
</dbReference>
<dbReference type="Gene3D" id="2.30.40.10">
    <property type="entry name" value="Urease, subunit C, domain 1"/>
    <property type="match status" value="1"/>
</dbReference>
<comment type="similarity">
    <text evidence="3">Belongs to the metallo-dependent hydrolases superfamily. ATZ/TRZ family.</text>
</comment>
<evidence type="ECO:0000256" key="6">
    <source>
        <dbReference type="ARBA" id="ARBA00022801"/>
    </source>
</evidence>
<gene>
    <name evidence="13" type="ORF">H634G_09724</name>
</gene>
<comment type="cofactor">
    <cofactor evidence="1">
        <name>Zn(2+)</name>
        <dbReference type="ChEBI" id="CHEBI:29105"/>
    </cofactor>
</comment>
<evidence type="ECO:0000256" key="2">
    <source>
        <dbReference type="ARBA" id="ARBA00004984"/>
    </source>
</evidence>
<proteinExistence type="inferred from homology"/>
<evidence type="ECO:0000313" key="13">
    <source>
        <dbReference type="EMBL" id="KJK75089.1"/>
    </source>
</evidence>
<dbReference type="GO" id="GO:0005829">
    <property type="term" value="C:cytosol"/>
    <property type="evidence" value="ECO:0007669"/>
    <property type="project" value="TreeGrafter"/>
</dbReference>
<dbReference type="FunFam" id="3.20.20.140:FF:000022">
    <property type="entry name" value="Guanine deaminase"/>
    <property type="match status" value="1"/>
</dbReference>
<evidence type="ECO:0000256" key="4">
    <source>
        <dbReference type="ARBA" id="ARBA00012781"/>
    </source>
</evidence>
<dbReference type="PANTHER" id="PTHR11271:SF6">
    <property type="entry name" value="GUANINE DEAMINASE"/>
    <property type="match status" value="1"/>
</dbReference>
<organism evidence="13 14">
    <name type="scientific">Metarhizium anisopliae BRIP 53293</name>
    <dbReference type="NCBI Taxonomy" id="1291518"/>
    <lineage>
        <taxon>Eukaryota</taxon>
        <taxon>Fungi</taxon>
        <taxon>Dikarya</taxon>
        <taxon>Ascomycota</taxon>
        <taxon>Pezizomycotina</taxon>
        <taxon>Sordariomycetes</taxon>
        <taxon>Hypocreomycetidae</taxon>
        <taxon>Hypocreales</taxon>
        <taxon>Clavicipitaceae</taxon>
        <taxon>Metarhizium</taxon>
    </lineage>
</organism>
<evidence type="ECO:0000256" key="9">
    <source>
        <dbReference type="ARBA" id="ARBA00056079"/>
    </source>
</evidence>
<dbReference type="EC" id="3.5.4.3" evidence="4"/>
<comment type="pathway">
    <text evidence="2">Purine metabolism; guanine degradation; xanthine from guanine: step 1/1.</text>
</comment>
<reference evidence="14" key="1">
    <citation type="journal article" date="2014" name="BMC Genomics">
        <title>The genome sequence of the biocontrol fungus Metarhizium anisopliae and comparative genomics of Metarhizium species.</title>
        <authorList>
            <person name="Pattemore J.A."/>
            <person name="Hane J.K."/>
            <person name="Williams A.H."/>
            <person name="Wilson B.A."/>
            <person name="Stodart B.J."/>
            <person name="Ash G.J."/>
        </authorList>
    </citation>
    <scope>NUCLEOTIDE SEQUENCE [LARGE SCALE GENOMIC DNA]</scope>
    <source>
        <strain evidence="14">BRIP 53293</strain>
    </source>
</reference>
<dbReference type="Proteomes" id="UP000054544">
    <property type="component" value="Unassembled WGS sequence"/>
</dbReference>
<evidence type="ECO:0000259" key="12">
    <source>
        <dbReference type="Pfam" id="PF01979"/>
    </source>
</evidence>
<evidence type="ECO:0000256" key="5">
    <source>
        <dbReference type="ARBA" id="ARBA00022723"/>
    </source>
</evidence>
<dbReference type="EMBL" id="KE384752">
    <property type="protein sequence ID" value="KJK75089.1"/>
    <property type="molecule type" value="Genomic_DNA"/>
</dbReference>
<evidence type="ECO:0000256" key="10">
    <source>
        <dbReference type="ARBA" id="ARBA00069860"/>
    </source>
</evidence>
<feature type="domain" description="Amidohydrolase-related" evidence="12">
    <location>
        <begin position="82"/>
        <end position="477"/>
    </location>
</feature>
<evidence type="ECO:0000256" key="11">
    <source>
        <dbReference type="ARBA" id="ARBA00083147"/>
    </source>
</evidence>
<comment type="catalytic activity">
    <reaction evidence="8">
        <text>guanine + H2O + H(+) = xanthine + NH4(+)</text>
        <dbReference type="Rhea" id="RHEA:14665"/>
        <dbReference type="ChEBI" id="CHEBI:15377"/>
        <dbReference type="ChEBI" id="CHEBI:15378"/>
        <dbReference type="ChEBI" id="CHEBI:16235"/>
        <dbReference type="ChEBI" id="CHEBI:17712"/>
        <dbReference type="ChEBI" id="CHEBI:28938"/>
        <dbReference type="EC" id="3.5.4.3"/>
    </reaction>
</comment>
<dbReference type="InterPro" id="IPR051607">
    <property type="entry name" value="Metallo-dep_hydrolases"/>
</dbReference>